<proteinExistence type="predicted"/>
<dbReference type="RefSeq" id="WP_150013987.1">
    <property type="nucleotide sequence ID" value="NZ_VWSG01000011.1"/>
</dbReference>
<dbReference type="EMBL" id="VWSG01000011">
    <property type="protein sequence ID" value="KAA5532786.1"/>
    <property type="molecule type" value="Genomic_DNA"/>
</dbReference>
<reference evidence="1 2" key="1">
    <citation type="submission" date="2019-09" db="EMBL/GenBank/DDBJ databases">
        <title>Genome sequence and assembly of Flavobacterium sp.</title>
        <authorList>
            <person name="Chhetri G."/>
        </authorList>
    </citation>
    <scope>NUCLEOTIDE SEQUENCE [LARGE SCALE GENOMIC DNA]</scope>
    <source>
        <strain evidence="1 2">SNL9</strain>
    </source>
</reference>
<accession>A0A5M6CCC4</accession>
<comment type="caution">
    <text evidence="1">The sequence shown here is derived from an EMBL/GenBank/DDBJ whole genome shotgun (WGS) entry which is preliminary data.</text>
</comment>
<sequence length="81" mass="9536">MSYIYENDYQVIFTSEDDQGRFEFRIQKDATQIQIENSMDDFPDDIYIDVCVSELEKIKEAIEIVLTNKKKQNDSKKTTTA</sequence>
<dbReference type="Proteomes" id="UP000325141">
    <property type="component" value="Unassembled WGS sequence"/>
</dbReference>
<name>A0A5M6CCC4_9FLAO</name>
<keyword evidence="2" id="KW-1185">Reference proteome</keyword>
<evidence type="ECO:0000313" key="2">
    <source>
        <dbReference type="Proteomes" id="UP000325141"/>
    </source>
</evidence>
<organism evidence="1 2">
    <name type="scientific">Paenimyroides baculatum</name>
    <dbReference type="NCBI Taxonomy" id="2608000"/>
    <lineage>
        <taxon>Bacteria</taxon>
        <taxon>Pseudomonadati</taxon>
        <taxon>Bacteroidota</taxon>
        <taxon>Flavobacteriia</taxon>
        <taxon>Flavobacteriales</taxon>
        <taxon>Flavobacteriaceae</taxon>
        <taxon>Paenimyroides</taxon>
    </lineage>
</organism>
<dbReference type="AlphaFoldDB" id="A0A5M6CCC4"/>
<gene>
    <name evidence="1" type="ORF">F0460_13150</name>
</gene>
<evidence type="ECO:0000313" key="1">
    <source>
        <dbReference type="EMBL" id="KAA5532786.1"/>
    </source>
</evidence>
<protein>
    <submittedName>
        <fullName evidence="1">Uncharacterized protein</fullName>
    </submittedName>
</protein>